<gene>
    <name evidence="2" type="ORF">FMOSSE_LOCUS14597</name>
</gene>
<accession>A0A9N9NA67</accession>
<keyword evidence="3" id="KW-1185">Reference proteome</keyword>
<name>A0A9N9NA67_FUNMO</name>
<proteinExistence type="predicted"/>
<dbReference type="EMBL" id="CAJVPP010011735">
    <property type="protein sequence ID" value="CAG8715345.1"/>
    <property type="molecule type" value="Genomic_DNA"/>
</dbReference>
<organism evidence="2 3">
    <name type="scientific">Funneliformis mosseae</name>
    <name type="common">Endomycorrhizal fungus</name>
    <name type="synonym">Glomus mosseae</name>
    <dbReference type="NCBI Taxonomy" id="27381"/>
    <lineage>
        <taxon>Eukaryota</taxon>
        <taxon>Fungi</taxon>
        <taxon>Fungi incertae sedis</taxon>
        <taxon>Mucoromycota</taxon>
        <taxon>Glomeromycotina</taxon>
        <taxon>Glomeromycetes</taxon>
        <taxon>Glomerales</taxon>
        <taxon>Glomeraceae</taxon>
        <taxon>Funneliformis</taxon>
    </lineage>
</organism>
<keyword evidence="1" id="KW-0175">Coiled coil</keyword>
<sequence>MVLKRNLEQDLTVLETRIKELEQKKKIKERVEETKTKQATINKLEERIKERDEEANIKQELLIN</sequence>
<evidence type="ECO:0000313" key="2">
    <source>
        <dbReference type="EMBL" id="CAG8715345.1"/>
    </source>
</evidence>
<dbReference type="AlphaFoldDB" id="A0A9N9NA67"/>
<evidence type="ECO:0000313" key="3">
    <source>
        <dbReference type="Proteomes" id="UP000789375"/>
    </source>
</evidence>
<protein>
    <submittedName>
        <fullName evidence="2">7349_t:CDS:1</fullName>
    </submittedName>
</protein>
<comment type="caution">
    <text evidence="2">The sequence shown here is derived from an EMBL/GenBank/DDBJ whole genome shotgun (WGS) entry which is preliminary data.</text>
</comment>
<reference evidence="2" key="1">
    <citation type="submission" date="2021-06" db="EMBL/GenBank/DDBJ databases">
        <authorList>
            <person name="Kallberg Y."/>
            <person name="Tangrot J."/>
            <person name="Rosling A."/>
        </authorList>
    </citation>
    <scope>NUCLEOTIDE SEQUENCE</scope>
    <source>
        <strain evidence="2">87-6 pot B 2015</strain>
    </source>
</reference>
<dbReference type="Proteomes" id="UP000789375">
    <property type="component" value="Unassembled WGS sequence"/>
</dbReference>
<evidence type="ECO:0000256" key="1">
    <source>
        <dbReference type="SAM" id="Coils"/>
    </source>
</evidence>
<feature type="coiled-coil region" evidence="1">
    <location>
        <begin position="4"/>
        <end position="61"/>
    </location>
</feature>